<evidence type="ECO:0000256" key="6">
    <source>
        <dbReference type="ARBA" id="ARBA00032298"/>
    </source>
</evidence>
<evidence type="ECO:0000256" key="8">
    <source>
        <dbReference type="ARBA" id="ARBA00064185"/>
    </source>
</evidence>
<dbReference type="OMA" id="KAHATYR"/>
<dbReference type="GO" id="GO:0051865">
    <property type="term" value="P:protein autoubiquitination"/>
    <property type="evidence" value="ECO:0007669"/>
    <property type="project" value="TreeGrafter"/>
</dbReference>
<dbReference type="PANTHER" id="PTHR31531">
    <property type="entry name" value="E3 UBIQUITIN-PROTEIN LIGASE E3D FAMILY MEMBER"/>
    <property type="match status" value="1"/>
</dbReference>
<dbReference type="STRING" id="46731.A0A3M6U418"/>
<evidence type="ECO:0000313" key="10">
    <source>
        <dbReference type="Proteomes" id="UP000275408"/>
    </source>
</evidence>
<evidence type="ECO:0000256" key="3">
    <source>
        <dbReference type="ARBA" id="ARBA00013646"/>
    </source>
</evidence>
<reference evidence="9 10" key="1">
    <citation type="journal article" date="2018" name="Sci. Rep.">
        <title>Comparative analysis of the Pocillopora damicornis genome highlights role of immune system in coral evolution.</title>
        <authorList>
            <person name="Cunning R."/>
            <person name="Bay R.A."/>
            <person name="Gillette P."/>
            <person name="Baker A.C."/>
            <person name="Traylor-Knowles N."/>
        </authorList>
    </citation>
    <scope>NUCLEOTIDE SEQUENCE [LARGE SCALE GENOMIC DNA]</scope>
    <source>
        <strain evidence="9">RSMAS</strain>
        <tissue evidence="9">Whole animal</tissue>
    </source>
</reference>
<comment type="caution">
    <text evidence="9">The sequence shown here is derived from an EMBL/GenBank/DDBJ whole genome shotgun (WGS) entry which is preliminary data.</text>
</comment>
<dbReference type="GO" id="GO:0000209">
    <property type="term" value="P:protein polyubiquitination"/>
    <property type="evidence" value="ECO:0007669"/>
    <property type="project" value="TreeGrafter"/>
</dbReference>
<dbReference type="OrthoDB" id="66510at2759"/>
<dbReference type="GO" id="GO:0006513">
    <property type="term" value="P:protein monoubiquitination"/>
    <property type="evidence" value="ECO:0007669"/>
    <property type="project" value="TreeGrafter"/>
</dbReference>
<dbReference type="GO" id="GO:0005634">
    <property type="term" value="C:nucleus"/>
    <property type="evidence" value="ECO:0007669"/>
    <property type="project" value="TreeGrafter"/>
</dbReference>
<evidence type="ECO:0000313" key="9">
    <source>
        <dbReference type="EMBL" id="RMX48423.1"/>
    </source>
</evidence>
<dbReference type="GO" id="GO:0043161">
    <property type="term" value="P:proteasome-mediated ubiquitin-dependent protein catabolic process"/>
    <property type="evidence" value="ECO:0007669"/>
    <property type="project" value="TreeGrafter"/>
</dbReference>
<evidence type="ECO:0000256" key="5">
    <source>
        <dbReference type="ARBA" id="ARBA00032234"/>
    </source>
</evidence>
<comment type="subunit">
    <text evidence="8">Interacts with UBE2C/UbcH10 (E2 ubiquitin-conjugating enzyme). In vitro, interacts with cyclin-B.</text>
</comment>
<dbReference type="GO" id="GO:0031624">
    <property type="term" value="F:ubiquitin conjugating enzyme binding"/>
    <property type="evidence" value="ECO:0007669"/>
    <property type="project" value="TreeGrafter"/>
</dbReference>
<keyword evidence="10" id="KW-1185">Reference proteome</keyword>
<dbReference type="AlphaFoldDB" id="A0A3M6U418"/>
<evidence type="ECO:0000256" key="7">
    <source>
        <dbReference type="ARBA" id="ARBA00053831"/>
    </source>
</evidence>
<dbReference type="GO" id="GO:0061630">
    <property type="term" value="F:ubiquitin protein ligase activity"/>
    <property type="evidence" value="ECO:0007669"/>
    <property type="project" value="UniProtKB-EC"/>
</dbReference>
<dbReference type="EC" id="2.3.2.26" evidence="2"/>
<dbReference type="GO" id="GO:0000151">
    <property type="term" value="C:ubiquitin ligase complex"/>
    <property type="evidence" value="ECO:0007669"/>
    <property type="project" value="TreeGrafter"/>
</dbReference>
<protein>
    <recommendedName>
        <fullName evidence="3">E3 ubiquitin-protein ligase E3D</fullName>
        <ecNumber evidence="2">2.3.2.26</ecNumber>
    </recommendedName>
    <alternativeName>
        <fullName evidence="6">HECT-type E3 ubiquitin transferase E3D</fullName>
    </alternativeName>
    <alternativeName>
        <fullName evidence="5">UbcH10-binding protein with a HECT-like domain</fullName>
    </alternativeName>
    <alternativeName>
        <fullName evidence="4">Ubiquitin-conjugating enzyme E2C-binding protein</fullName>
    </alternativeName>
</protein>
<organism evidence="9 10">
    <name type="scientific">Pocillopora damicornis</name>
    <name type="common">Cauliflower coral</name>
    <name type="synonym">Millepora damicornis</name>
    <dbReference type="NCBI Taxonomy" id="46731"/>
    <lineage>
        <taxon>Eukaryota</taxon>
        <taxon>Metazoa</taxon>
        <taxon>Cnidaria</taxon>
        <taxon>Anthozoa</taxon>
        <taxon>Hexacorallia</taxon>
        <taxon>Scleractinia</taxon>
        <taxon>Astrocoeniina</taxon>
        <taxon>Pocilloporidae</taxon>
        <taxon>Pocillopora</taxon>
    </lineage>
</organism>
<evidence type="ECO:0000256" key="2">
    <source>
        <dbReference type="ARBA" id="ARBA00012485"/>
    </source>
</evidence>
<dbReference type="GO" id="GO:0030332">
    <property type="term" value="F:cyclin binding"/>
    <property type="evidence" value="ECO:0007669"/>
    <property type="project" value="TreeGrafter"/>
</dbReference>
<proteinExistence type="predicted"/>
<dbReference type="GO" id="GO:0005829">
    <property type="term" value="C:cytosol"/>
    <property type="evidence" value="ECO:0007669"/>
    <property type="project" value="TreeGrafter"/>
</dbReference>
<dbReference type="Proteomes" id="UP000275408">
    <property type="component" value="Unassembled WGS sequence"/>
</dbReference>
<comment type="catalytic activity">
    <reaction evidence="1">
        <text>S-ubiquitinyl-[E2 ubiquitin-conjugating enzyme]-L-cysteine + [acceptor protein]-L-lysine = [E2 ubiquitin-conjugating enzyme]-L-cysteine + N(6)-ubiquitinyl-[acceptor protein]-L-lysine.</text>
        <dbReference type="EC" id="2.3.2.26"/>
    </reaction>
</comment>
<dbReference type="PANTHER" id="PTHR31531:SF2">
    <property type="entry name" value="E3 UBIQUITIN-PROTEIN LIGASE E3D"/>
    <property type="match status" value="1"/>
</dbReference>
<sequence>MADNSSVPPIWCDVGKNFNATYLVVSLGHTARRKFANSGDLKKKVKICPQHLEINSHVVSVDTMDKIHGDNVSVHFPVSFSVIPRSVSGLSTCGKNEIQMRLGFEHQTCHESQEGFTKRILKEELRELRKGCHSVCCRMCGASILSPEIQFDRVLELPSENWLKLAQDWCCHGTSHLTSAAGVLEPGEKDCFVGEYYIKVHPSTMEPRRLQFAPGNEDQVIECCRCKTTLGCIRADSVVMDLSDVESSIYLYKHTVSLRFSNLFRTYCMETFLSSCLTSKSQGTANFRFLIQESKQNGGIQTHACLWLFNADAAMITNIEPGTLYGCYSKTGLFSVRNTARYLQVVKILYKLKPPLGTDWEHEVDSWRNNPTVQLLTFPKETCLHLILLLMKSTTAVAPTMREINGFKVGYLKTLNN</sequence>
<accession>A0A3M6U418</accession>
<comment type="function">
    <text evidence="7">E3 ubiquitin-protein ligase which accepts ubiquitin from specific E2 ubiquitin-conjugating enzymes, and transfers it to substrates, generally promoting their degradation by the proteasome. Independently of its E3 ubiquitin-protein ligase activity, acts as an inhibitor of CPSF3 endonuclease activity by blocking CPSF3 active site.</text>
</comment>
<evidence type="ECO:0000256" key="1">
    <source>
        <dbReference type="ARBA" id="ARBA00000885"/>
    </source>
</evidence>
<evidence type="ECO:0000256" key="4">
    <source>
        <dbReference type="ARBA" id="ARBA00029737"/>
    </source>
</evidence>
<name>A0A3M6U418_POCDA</name>
<gene>
    <name evidence="9" type="ORF">pdam_00011005</name>
</gene>
<dbReference type="InterPro" id="IPR019193">
    <property type="entry name" value="UBQ-conj_enz_E2-bd_prot"/>
</dbReference>
<dbReference type="EMBL" id="RCHS01002278">
    <property type="protein sequence ID" value="RMX48423.1"/>
    <property type="molecule type" value="Genomic_DNA"/>
</dbReference>
<dbReference type="Pfam" id="PF09814">
    <property type="entry name" value="HECT_2"/>
    <property type="match status" value="1"/>
</dbReference>